<dbReference type="SUPFAM" id="SSF81296">
    <property type="entry name" value="E set domains"/>
    <property type="match status" value="1"/>
</dbReference>
<dbReference type="OrthoDB" id="2392981at2759"/>
<dbReference type="AlphaFoldDB" id="A0A9N9AZN0"/>
<keyword evidence="2" id="KW-0472">Membrane</keyword>
<feature type="non-terminal residue" evidence="4">
    <location>
        <position position="198"/>
    </location>
</feature>
<sequence length="198" mass="21631">TSNYKQIGGSFIIKSVGSVKDHTLDIDVDNYKNGHFGSPSTKKINSKAMNQKFIYVFFLLIMISIIKAIPYQFYKRATQFTGCSDFPSPTFTMSVSPDPIITGGFNTFTFSGTLPFDVAKDSSAEFSVTFLGSDGKILDYPHRTLICDITGSNCPINQGTTFTLSWGVLAPKDPATTIQVQVKKDSKTSIMCVNGVNS</sequence>
<evidence type="ECO:0000256" key="1">
    <source>
        <dbReference type="ARBA" id="ARBA00016056"/>
    </source>
</evidence>
<evidence type="ECO:0000313" key="5">
    <source>
        <dbReference type="Proteomes" id="UP000789739"/>
    </source>
</evidence>
<dbReference type="Pfam" id="PF02221">
    <property type="entry name" value="E1_DerP2_DerF2"/>
    <property type="match status" value="1"/>
</dbReference>
<accession>A0A9N9AZN0</accession>
<keyword evidence="2" id="KW-0812">Transmembrane</keyword>
<keyword evidence="5" id="KW-1185">Reference proteome</keyword>
<feature type="domain" description="MD-2-related lipid-recognition" evidence="3">
    <location>
        <begin position="79"/>
        <end position="194"/>
    </location>
</feature>
<keyword evidence="2" id="KW-1133">Transmembrane helix</keyword>
<dbReference type="InterPro" id="IPR014756">
    <property type="entry name" value="Ig_E-set"/>
</dbReference>
<name>A0A9N9AZN0_9GLOM</name>
<evidence type="ECO:0000256" key="2">
    <source>
        <dbReference type="SAM" id="Phobius"/>
    </source>
</evidence>
<evidence type="ECO:0000313" key="4">
    <source>
        <dbReference type="EMBL" id="CAG8549454.1"/>
    </source>
</evidence>
<dbReference type="EMBL" id="CAJVPI010000552">
    <property type="protein sequence ID" value="CAG8549454.1"/>
    <property type="molecule type" value="Genomic_DNA"/>
</dbReference>
<proteinExistence type="predicted"/>
<dbReference type="InterPro" id="IPR003172">
    <property type="entry name" value="ML_dom"/>
</dbReference>
<reference evidence="4" key="1">
    <citation type="submission" date="2021-06" db="EMBL/GenBank/DDBJ databases">
        <authorList>
            <person name="Kallberg Y."/>
            <person name="Tangrot J."/>
            <person name="Rosling A."/>
        </authorList>
    </citation>
    <scope>NUCLEOTIDE SEQUENCE</scope>
    <source>
        <strain evidence="4">BR232B</strain>
    </source>
</reference>
<dbReference type="Proteomes" id="UP000789739">
    <property type="component" value="Unassembled WGS sequence"/>
</dbReference>
<gene>
    <name evidence="4" type="ORF">PBRASI_LOCUS5007</name>
</gene>
<comment type="caution">
    <text evidence="4">The sequence shown here is derived from an EMBL/GenBank/DDBJ whole genome shotgun (WGS) entry which is preliminary data.</text>
</comment>
<organism evidence="4 5">
    <name type="scientific">Paraglomus brasilianum</name>
    <dbReference type="NCBI Taxonomy" id="144538"/>
    <lineage>
        <taxon>Eukaryota</taxon>
        <taxon>Fungi</taxon>
        <taxon>Fungi incertae sedis</taxon>
        <taxon>Mucoromycota</taxon>
        <taxon>Glomeromycotina</taxon>
        <taxon>Glomeromycetes</taxon>
        <taxon>Paraglomerales</taxon>
        <taxon>Paraglomeraceae</taxon>
        <taxon>Paraglomus</taxon>
    </lineage>
</organism>
<feature type="transmembrane region" description="Helical" evidence="2">
    <location>
        <begin position="53"/>
        <end position="74"/>
    </location>
</feature>
<protein>
    <recommendedName>
        <fullName evidence="1">Phosphatidylglycerol/phosphatidylinositol transfer protein</fullName>
    </recommendedName>
</protein>
<evidence type="ECO:0000259" key="3">
    <source>
        <dbReference type="Pfam" id="PF02221"/>
    </source>
</evidence>